<name>A0A9Q4H7F5_ACTPL</name>
<comment type="caution">
    <text evidence="3">The sequence shown here is derived from an EMBL/GenBank/DDBJ whole genome shotgun (WGS) entry which is preliminary data.</text>
</comment>
<dbReference type="RefSeq" id="WP_267992208.1">
    <property type="nucleotide sequence ID" value="NZ_JAPQFC010000875.1"/>
</dbReference>
<feature type="domain" description="CCHC-type" evidence="2">
    <location>
        <begin position="31"/>
        <end position="45"/>
    </location>
</feature>
<dbReference type="InterPro" id="IPR001878">
    <property type="entry name" value="Znf_CCHC"/>
</dbReference>
<sequence>DFALASKAKMAKGKKSEGEEGGNKMDLTKFKCFHCHENGHYAKNCLQKKASKREPTLTAIGEALAS</sequence>
<dbReference type="Gene3D" id="4.10.60.10">
    <property type="entry name" value="Zinc finger, CCHC-type"/>
    <property type="match status" value="1"/>
</dbReference>
<organism evidence="3 4">
    <name type="scientific">Actinobacillus pleuropneumoniae</name>
    <name type="common">Haemophilus pleuropneumoniae</name>
    <dbReference type="NCBI Taxonomy" id="715"/>
    <lineage>
        <taxon>Bacteria</taxon>
        <taxon>Pseudomonadati</taxon>
        <taxon>Pseudomonadota</taxon>
        <taxon>Gammaproteobacteria</taxon>
        <taxon>Pasteurellales</taxon>
        <taxon>Pasteurellaceae</taxon>
        <taxon>Actinobacillus</taxon>
    </lineage>
</organism>
<feature type="non-terminal residue" evidence="3">
    <location>
        <position position="1"/>
    </location>
</feature>
<dbReference type="GO" id="GO:0003676">
    <property type="term" value="F:nucleic acid binding"/>
    <property type="evidence" value="ECO:0007669"/>
    <property type="project" value="InterPro"/>
</dbReference>
<dbReference type="InterPro" id="IPR036875">
    <property type="entry name" value="Znf_CCHC_sf"/>
</dbReference>
<reference evidence="3" key="1">
    <citation type="journal article" date="2021" name="Vet Sci">
        <title>O-Serogroups and Pathovirotypes of Escherichia coli Isolated from Post-Weaning Piglets Showing Diarrhoea and/or Oedema in South Korea.</title>
        <authorList>
            <person name="Byun J.W."/>
            <person name="Moon B.Y."/>
            <person name="Do K.H."/>
            <person name="Lee K."/>
            <person name="Lee H.Y."/>
            <person name="Kim W.I."/>
            <person name="So B."/>
            <person name="Lee W.K."/>
        </authorList>
    </citation>
    <scope>NUCLEOTIDE SEQUENCE</scope>
    <source>
        <strain evidence="3">84/14</strain>
    </source>
</reference>
<proteinExistence type="predicted"/>
<evidence type="ECO:0000313" key="4">
    <source>
        <dbReference type="Proteomes" id="UP001077788"/>
    </source>
</evidence>
<evidence type="ECO:0000259" key="2">
    <source>
        <dbReference type="PROSITE" id="PS50158"/>
    </source>
</evidence>
<protein>
    <recommendedName>
        <fullName evidence="2">CCHC-type domain-containing protein</fullName>
    </recommendedName>
</protein>
<gene>
    <name evidence="3" type="ORF">OYG11_12180</name>
</gene>
<feature type="region of interest" description="Disordered" evidence="1">
    <location>
        <begin position="1"/>
        <end position="22"/>
    </location>
</feature>
<reference evidence="3" key="2">
    <citation type="submission" date="2022-12" db="EMBL/GenBank/DDBJ databases">
        <authorList>
            <person name="Kardos G."/>
            <person name="Sarkozi R."/>
            <person name="Laczko L."/>
            <person name="Marton S."/>
            <person name="Makrai L."/>
            <person name="Banyai K."/>
            <person name="Fodor L."/>
        </authorList>
    </citation>
    <scope>NUCLEOTIDE SEQUENCE</scope>
    <source>
        <strain evidence="3">84/14</strain>
    </source>
</reference>
<dbReference type="AlphaFoldDB" id="A0A9Q4H7F5"/>
<evidence type="ECO:0000256" key="1">
    <source>
        <dbReference type="SAM" id="MobiDB-lite"/>
    </source>
</evidence>
<dbReference type="SUPFAM" id="SSF57756">
    <property type="entry name" value="Retrovirus zinc finger-like domains"/>
    <property type="match status" value="1"/>
</dbReference>
<dbReference type="PROSITE" id="PS50158">
    <property type="entry name" value="ZF_CCHC"/>
    <property type="match status" value="1"/>
</dbReference>
<accession>A0A9Q4H7F5</accession>
<dbReference type="GO" id="GO:0008270">
    <property type="term" value="F:zinc ion binding"/>
    <property type="evidence" value="ECO:0007669"/>
    <property type="project" value="InterPro"/>
</dbReference>
<evidence type="ECO:0000313" key="3">
    <source>
        <dbReference type="EMBL" id="MCY6524957.1"/>
    </source>
</evidence>
<dbReference type="Proteomes" id="UP001077788">
    <property type="component" value="Unassembled WGS sequence"/>
</dbReference>
<dbReference type="EMBL" id="JAPQFC010000875">
    <property type="protein sequence ID" value="MCY6524957.1"/>
    <property type="molecule type" value="Genomic_DNA"/>
</dbReference>